<proteinExistence type="predicted"/>
<protein>
    <submittedName>
        <fullName evidence="1">Uncharacterized protein</fullName>
    </submittedName>
</protein>
<comment type="caution">
    <text evidence="1">The sequence shown here is derived from an EMBL/GenBank/DDBJ whole genome shotgun (WGS) entry which is preliminary data.</text>
</comment>
<name>A0ACC1T664_9APHY</name>
<dbReference type="EMBL" id="JANHOG010000475">
    <property type="protein sequence ID" value="KAJ3553994.1"/>
    <property type="molecule type" value="Genomic_DNA"/>
</dbReference>
<keyword evidence="2" id="KW-1185">Reference proteome</keyword>
<reference evidence="1" key="1">
    <citation type="submission" date="2022-07" db="EMBL/GenBank/DDBJ databases">
        <title>Genome Sequence of Phlebia brevispora.</title>
        <authorList>
            <person name="Buettner E."/>
        </authorList>
    </citation>
    <scope>NUCLEOTIDE SEQUENCE</scope>
    <source>
        <strain evidence="1">MPL23</strain>
    </source>
</reference>
<gene>
    <name evidence="1" type="ORF">NM688_g3331</name>
</gene>
<sequence>MALLNDIADVLERHDTTFSKLLVSVLQDVHGTTQESLFREDLLLSTNEILGAFCQHSAARIWTTRFQEQIFTRELQLLTQKQTGWHFSAVHASADQVEDFHLEEMATSMEGLAPGLWHLLDALVHSHDSRKRVRDEAKNTVDEEEDMYWKAVDPLEDENLIGRSQDGGRKRAARGVVERRRKNIQRIRKVIVLSILMLTVNQKCNAFASIIGIFCHAHNVPEKVVEVLSRLGVSISIDAIDDAINALSIQANETIRRLGQTLTVAYAYDNFDMDFKISVPTIEKGSESTLQHLTSALLFPLSEATKAEDLKCSKDLWQRSRLNDELPDDRPGLAPLPDWKNLLKIHPQHQGLDADGLSTHDRFAVWKFLSDLFESGPEYFRQFRETLPRPEVIDLTPLQKTPIIPARAMHISNSTVSGNLDAIANLLSQGGVGDPAEVDDETLESMIDYVILMHGDLGTRREYHAGSDTACIRRFTIPSVPIRCLRNGPIPSENGTSPMAHASVLRPRETGKILTNPGFRRLHQIIMHDGTCRRLDCWKTAMKARNSQYTTLEEFAKSKPTFDQLCELAKGLVRMYVGTPTRIEDLRRHAAFSRDEQYENSLLTNYYYLLYEELSYAINEGDIGRVELCFAPWVFIFKACGKHRYAAKMTKHITDVHFFFSEGLKHAVRHSMLVNPSGIPGKFRPVDWVVESHNLYTKEVNVGPGPNRTVENVIKESVLLEVNRQTYSTLEKNLVLNHLTTHHSEPNMTETFAALARHMEQENAQPHAFVPGRKTHHKLENMVDKGLAMLLRGAANNNVEDEQEVELDPIDISPDVEDISLEFDL</sequence>
<evidence type="ECO:0000313" key="2">
    <source>
        <dbReference type="Proteomes" id="UP001148662"/>
    </source>
</evidence>
<dbReference type="Proteomes" id="UP001148662">
    <property type="component" value="Unassembled WGS sequence"/>
</dbReference>
<organism evidence="1 2">
    <name type="scientific">Phlebia brevispora</name>
    <dbReference type="NCBI Taxonomy" id="194682"/>
    <lineage>
        <taxon>Eukaryota</taxon>
        <taxon>Fungi</taxon>
        <taxon>Dikarya</taxon>
        <taxon>Basidiomycota</taxon>
        <taxon>Agaricomycotina</taxon>
        <taxon>Agaricomycetes</taxon>
        <taxon>Polyporales</taxon>
        <taxon>Meruliaceae</taxon>
        <taxon>Phlebia</taxon>
    </lineage>
</organism>
<accession>A0ACC1T664</accession>
<evidence type="ECO:0000313" key="1">
    <source>
        <dbReference type="EMBL" id="KAJ3553994.1"/>
    </source>
</evidence>